<evidence type="ECO:0000256" key="1">
    <source>
        <dbReference type="SAM" id="Coils"/>
    </source>
</evidence>
<keyword evidence="1" id="KW-0175">Coiled coil</keyword>
<feature type="compositionally biased region" description="Basic and acidic residues" evidence="2">
    <location>
        <begin position="65"/>
        <end position="75"/>
    </location>
</feature>
<keyword evidence="4" id="KW-1185">Reference proteome</keyword>
<feature type="compositionally biased region" description="Polar residues" evidence="2">
    <location>
        <begin position="96"/>
        <end position="106"/>
    </location>
</feature>
<protein>
    <submittedName>
        <fullName evidence="3">Uncharacterized protein</fullName>
    </submittedName>
</protein>
<reference evidence="4" key="1">
    <citation type="journal article" date="2019" name="Int. J. Syst. Evol. Microbiol.">
        <title>The Global Catalogue of Microorganisms (GCM) 10K type strain sequencing project: providing services to taxonomists for standard genome sequencing and annotation.</title>
        <authorList>
            <consortium name="The Broad Institute Genomics Platform"/>
            <consortium name="The Broad Institute Genome Sequencing Center for Infectious Disease"/>
            <person name="Wu L."/>
            <person name="Ma J."/>
        </authorList>
    </citation>
    <scope>NUCLEOTIDE SEQUENCE [LARGE SCALE GENOMIC DNA]</scope>
    <source>
        <strain evidence="4">CCUG 53270</strain>
    </source>
</reference>
<accession>A0ABW3UNP8</accession>
<evidence type="ECO:0000256" key="2">
    <source>
        <dbReference type="SAM" id="MobiDB-lite"/>
    </source>
</evidence>
<feature type="region of interest" description="Disordered" evidence="2">
    <location>
        <begin position="57"/>
        <end position="106"/>
    </location>
</feature>
<evidence type="ECO:0000313" key="4">
    <source>
        <dbReference type="Proteomes" id="UP001597180"/>
    </source>
</evidence>
<feature type="coiled-coil region" evidence="1">
    <location>
        <begin position="26"/>
        <end position="57"/>
    </location>
</feature>
<evidence type="ECO:0000313" key="3">
    <source>
        <dbReference type="EMBL" id="MFD1221175.1"/>
    </source>
</evidence>
<proteinExistence type="predicted"/>
<dbReference type="Proteomes" id="UP001597180">
    <property type="component" value="Unassembled WGS sequence"/>
</dbReference>
<sequence length="106" mass="11764">MSKLPERVQTAIAAYQETVKTAVEQTQRVNDRTAEIQAELERTKAELEAAVDKAIEDPAPVNTQKESELRKKSGRADVGFIRNRAKTKACQHDGHGQTTRSCARSN</sequence>
<comment type="caution">
    <text evidence="3">The sequence shown here is derived from an EMBL/GenBank/DDBJ whole genome shotgun (WGS) entry which is preliminary data.</text>
</comment>
<organism evidence="3 4">
    <name type="scientific">Paenibacillus vulneris</name>
    <dbReference type="NCBI Taxonomy" id="1133364"/>
    <lineage>
        <taxon>Bacteria</taxon>
        <taxon>Bacillati</taxon>
        <taxon>Bacillota</taxon>
        <taxon>Bacilli</taxon>
        <taxon>Bacillales</taxon>
        <taxon>Paenibacillaceae</taxon>
        <taxon>Paenibacillus</taxon>
    </lineage>
</organism>
<dbReference type="EMBL" id="JBHTLU010000015">
    <property type="protein sequence ID" value="MFD1221175.1"/>
    <property type="molecule type" value="Genomic_DNA"/>
</dbReference>
<gene>
    <name evidence="3" type="ORF">ACFQ4B_13695</name>
</gene>
<name>A0ABW3UNP8_9BACL</name>
<dbReference type="RefSeq" id="WP_345590082.1">
    <property type="nucleotide sequence ID" value="NZ_BAABJG010000021.1"/>
</dbReference>